<dbReference type="PROSITE" id="PS50157">
    <property type="entry name" value="ZINC_FINGER_C2H2_2"/>
    <property type="match status" value="1"/>
</dbReference>
<evidence type="ECO:0000313" key="10">
    <source>
        <dbReference type="Proteomes" id="UP000014254"/>
    </source>
</evidence>
<keyword evidence="6" id="KW-0539">Nucleus</keyword>
<evidence type="ECO:0000256" key="7">
    <source>
        <dbReference type="PROSITE-ProRule" id="PRU00042"/>
    </source>
</evidence>
<name>S2JZN3_MUCC1</name>
<dbReference type="Pfam" id="PF12874">
    <property type="entry name" value="zf-met"/>
    <property type="match status" value="3"/>
</dbReference>
<proteinExistence type="predicted"/>
<dbReference type="PROSITE" id="PS00028">
    <property type="entry name" value="ZINC_FINGER_C2H2_1"/>
    <property type="match status" value="5"/>
</dbReference>
<dbReference type="EMBL" id="KE124015">
    <property type="protein sequence ID" value="EPB85310.1"/>
    <property type="molecule type" value="Genomic_DNA"/>
</dbReference>
<evidence type="ECO:0000256" key="2">
    <source>
        <dbReference type="ARBA" id="ARBA00022723"/>
    </source>
</evidence>
<dbReference type="VEuPathDB" id="FungiDB:HMPREF1544_07924"/>
<dbReference type="InParanoid" id="S2JZN3"/>
<evidence type="ECO:0000259" key="8">
    <source>
        <dbReference type="PROSITE" id="PS50157"/>
    </source>
</evidence>
<organism evidence="9 10">
    <name type="scientific">Mucor circinelloides f. circinelloides (strain 1006PhL)</name>
    <name type="common">Mucormycosis agent</name>
    <name type="synonym">Calyptromyces circinelloides</name>
    <dbReference type="NCBI Taxonomy" id="1220926"/>
    <lineage>
        <taxon>Eukaryota</taxon>
        <taxon>Fungi</taxon>
        <taxon>Fungi incertae sedis</taxon>
        <taxon>Mucoromycota</taxon>
        <taxon>Mucoromycotina</taxon>
        <taxon>Mucoromycetes</taxon>
        <taxon>Mucorales</taxon>
        <taxon>Mucorineae</taxon>
        <taxon>Mucoraceae</taxon>
        <taxon>Mucor</taxon>
    </lineage>
</organism>
<dbReference type="Proteomes" id="UP000014254">
    <property type="component" value="Unassembled WGS sequence"/>
</dbReference>
<keyword evidence="5" id="KW-0862">Zinc</keyword>
<dbReference type="InterPro" id="IPR013087">
    <property type="entry name" value="Znf_C2H2_type"/>
</dbReference>
<dbReference type="GO" id="GO:0008270">
    <property type="term" value="F:zinc ion binding"/>
    <property type="evidence" value="ECO:0007669"/>
    <property type="project" value="UniProtKB-KW"/>
</dbReference>
<protein>
    <recommendedName>
        <fullName evidence="8">C2H2-type domain-containing protein</fullName>
    </recommendedName>
</protein>
<keyword evidence="2" id="KW-0479">Metal-binding</keyword>
<dbReference type="eggNOG" id="ENOG502RMF7">
    <property type="taxonomic scope" value="Eukaryota"/>
</dbReference>
<comment type="subcellular location">
    <subcellularLocation>
        <location evidence="1">Nucleus</location>
    </subcellularLocation>
</comment>
<keyword evidence="3" id="KW-0677">Repeat</keyword>
<evidence type="ECO:0000256" key="3">
    <source>
        <dbReference type="ARBA" id="ARBA00022737"/>
    </source>
</evidence>
<dbReference type="STRING" id="1220926.S2JZN3"/>
<reference evidence="10" key="1">
    <citation type="submission" date="2013-05" db="EMBL/GenBank/DDBJ databases">
        <title>The Genome sequence of Mucor circinelloides f. circinelloides 1006PhL.</title>
        <authorList>
            <consortium name="The Broad Institute Genomics Platform"/>
            <person name="Cuomo C."/>
            <person name="Earl A."/>
            <person name="Findley K."/>
            <person name="Lee S.C."/>
            <person name="Walker B."/>
            <person name="Young S."/>
            <person name="Zeng Q."/>
            <person name="Gargeya S."/>
            <person name="Fitzgerald M."/>
            <person name="Haas B."/>
            <person name="Abouelleil A."/>
            <person name="Allen A.W."/>
            <person name="Alvarado L."/>
            <person name="Arachchi H.M."/>
            <person name="Berlin A.M."/>
            <person name="Chapman S.B."/>
            <person name="Gainer-Dewar J."/>
            <person name="Goldberg J."/>
            <person name="Griggs A."/>
            <person name="Gujja S."/>
            <person name="Hansen M."/>
            <person name="Howarth C."/>
            <person name="Imamovic A."/>
            <person name="Ireland A."/>
            <person name="Larimer J."/>
            <person name="McCowan C."/>
            <person name="Murphy C."/>
            <person name="Pearson M."/>
            <person name="Poon T.W."/>
            <person name="Priest M."/>
            <person name="Roberts A."/>
            <person name="Saif S."/>
            <person name="Shea T."/>
            <person name="Sisk P."/>
            <person name="Sykes S."/>
            <person name="Wortman J."/>
            <person name="Nusbaum C."/>
            <person name="Birren B."/>
        </authorList>
    </citation>
    <scope>NUCLEOTIDE SEQUENCE [LARGE SCALE GENOMIC DNA]</scope>
    <source>
        <strain evidence="10">1006PhL</strain>
    </source>
</reference>
<evidence type="ECO:0000256" key="4">
    <source>
        <dbReference type="ARBA" id="ARBA00022771"/>
    </source>
</evidence>
<gene>
    <name evidence="9" type="ORF">HMPREF1544_07924</name>
</gene>
<evidence type="ECO:0000313" key="9">
    <source>
        <dbReference type="EMBL" id="EPB85310.1"/>
    </source>
</evidence>
<keyword evidence="10" id="KW-1185">Reference proteome</keyword>
<dbReference type="Gene3D" id="3.30.160.60">
    <property type="entry name" value="Classic Zinc Finger"/>
    <property type="match status" value="1"/>
</dbReference>
<accession>S2JZN3</accession>
<dbReference type="OrthoDB" id="2217506at2759"/>
<dbReference type="SMART" id="SM00355">
    <property type="entry name" value="ZnF_C2H2"/>
    <property type="match status" value="5"/>
</dbReference>
<dbReference type="InterPro" id="IPR050888">
    <property type="entry name" value="ZnF_C2H2-type_TF"/>
</dbReference>
<evidence type="ECO:0000256" key="5">
    <source>
        <dbReference type="ARBA" id="ARBA00022833"/>
    </source>
</evidence>
<keyword evidence="4 7" id="KW-0863">Zinc-finger</keyword>
<feature type="domain" description="C2H2-type" evidence="8">
    <location>
        <begin position="68"/>
        <end position="96"/>
    </location>
</feature>
<dbReference type="PANTHER" id="PTHR24406">
    <property type="entry name" value="TRANSCRIPTIONAL REPRESSOR CTCFL-RELATED"/>
    <property type="match status" value="1"/>
</dbReference>
<sequence length="314" mass="36668">MKLRNRKKRVFGHVKQEEQKVDIALNSTSSFTVDEPSTCDIGIKQEDTKKDNSSLKQNDRFGKEGYYYRCNICKQRMPTVISVLQHRKLIHNVKRTHSSRIKDVNTEPNIHDPNFYCKSCKVDYNGRSQYRQHLKAAHYMVLKPIPKHIILQSTIVPDPDDPNLYCRACNYTYASKATYKRHCRYTHGITSVKIPTRAKPDGIIDTYCKHCDIRLSSKASYKKHLFTIHDMDWRLIQQKRENTVPNVDDPNFYCCACEKKLSNKCTFNMHLMLIHSIYQSAPKKTGLEPDINDPNNNCHSSVIFERQSRPWKAP</sequence>
<dbReference type="GO" id="GO:0005634">
    <property type="term" value="C:nucleus"/>
    <property type="evidence" value="ECO:0007669"/>
    <property type="project" value="UniProtKB-SubCell"/>
</dbReference>
<evidence type="ECO:0000256" key="1">
    <source>
        <dbReference type="ARBA" id="ARBA00004123"/>
    </source>
</evidence>
<evidence type="ECO:0000256" key="6">
    <source>
        <dbReference type="ARBA" id="ARBA00023242"/>
    </source>
</evidence>
<dbReference type="AlphaFoldDB" id="S2JZN3"/>